<sequence length="58" mass="6190">MTKINSFLVVNGTATSGSSGDNSVVYAALQEAECALMELHKRLGHHIYDAVGKKVDDP</sequence>
<dbReference type="Proteomes" id="UP000760860">
    <property type="component" value="Unassembled WGS sequence"/>
</dbReference>
<dbReference type="EMBL" id="RCMV01000500">
    <property type="protein sequence ID" value="KAG3216228.1"/>
    <property type="molecule type" value="Genomic_DNA"/>
</dbReference>
<evidence type="ECO:0000313" key="6">
    <source>
        <dbReference type="EMBL" id="RAW39493.1"/>
    </source>
</evidence>
<gene>
    <name evidence="6" type="ORF">PC110_g4292</name>
    <name evidence="1" type="ORF">PC113_g13352</name>
    <name evidence="2" type="ORF">PC115_g13965</name>
    <name evidence="3" type="ORF">PC117_g15359</name>
    <name evidence="4" type="ORF">PC118_g12957</name>
    <name evidence="5" type="ORF">PC129_g12903</name>
</gene>
<dbReference type="Proteomes" id="UP000736787">
    <property type="component" value="Unassembled WGS sequence"/>
</dbReference>
<dbReference type="Proteomes" id="UP000251314">
    <property type="component" value="Unassembled WGS sequence"/>
</dbReference>
<evidence type="ECO:0000313" key="4">
    <source>
        <dbReference type="EMBL" id="KAG2977277.1"/>
    </source>
</evidence>
<comment type="caution">
    <text evidence="6">The sequence shown here is derived from an EMBL/GenBank/DDBJ whole genome shotgun (WGS) entry which is preliminary data.</text>
</comment>
<evidence type="ECO:0000313" key="7">
    <source>
        <dbReference type="Proteomes" id="UP000251314"/>
    </source>
</evidence>
<dbReference type="EMBL" id="RCMK01000509">
    <property type="protein sequence ID" value="KAG2924643.1"/>
    <property type="molecule type" value="Genomic_DNA"/>
</dbReference>
<reference evidence="1" key="2">
    <citation type="submission" date="2018-10" db="EMBL/GenBank/DDBJ databases">
        <title>Effector identification in a new, highly contiguous assembly of the strawberry crown rot pathogen Phytophthora cactorum.</title>
        <authorList>
            <person name="Armitage A.D."/>
            <person name="Nellist C.F."/>
            <person name="Bates H."/>
            <person name="Vickerstaff R.J."/>
            <person name="Harrison R.J."/>
        </authorList>
    </citation>
    <scope>NUCLEOTIDE SEQUENCE</scope>
    <source>
        <strain evidence="1">15-7</strain>
        <strain evidence="2">4032</strain>
        <strain evidence="3">4040</strain>
        <strain evidence="4">P415</strain>
        <strain evidence="5">P421</strain>
    </source>
</reference>
<dbReference type="EMBL" id="RCMG01000430">
    <property type="protein sequence ID" value="KAG2854379.1"/>
    <property type="molecule type" value="Genomic_DNA"/>
</dbReference>
<proteinExistence type="predicted"/>
<dbReference type="Proteomes" id="UP000774804">
    <property type="component" value="Unassembled WGS sequence"/>
</dbReference>
<dbReference type="AlphaFoldDB" id="A0A329SRB0"/>
<dbReference type="Proteomes" id="UP000735874">
    <property type="component" value="Unassembled WGS sequence"/>
</dbReference>
<dbReference type="EMBL" id="RCMI01000515">
    <property type="protein sequence ID" value="KAG2907364.1"/>
    <property type="molecule type" value="Genomic_DNA"/>
</dbReference>
<evidence type="ECO:0000313" key="2">
    <source>
        <dbReference type="EMBL" id="KAG2907364.1"/>
    </source>
</evidence>
<dbReference type="EMBL" id="RCML01000430">
    <property type="protein sequence ID" value="KAG2977277.1"/>
    <property type="molecule type" value="Genomic_DNA"/>
</dbReference>
<dbReference type="OrthoDB" id="10371269at2759"/>
<dbReference type="Proteomes" id="UP000697107">
    <property type="component" value="Unassembled WGS sequence"/>
</dbReference>
<protein>
    <submittedName>
        <fullName evidence="6">Uncharacterized protein</fullName>
    </submittedName>
</protein>
<keyword evidence="7" id="KW-1185">Reference proteome</keyword>
<reference evidence="6 7" key="1">
    <citation type="submission" date="2018-01" db="EMBL/GenBank/DDBJ databases">
        <title>Draft genome of the strawberry crown rot pathogen Phytophthora cactorum.</title>
        <authorList>
            <person name="Armitage A.D."/>
            <person name="Lysoe E."/>
            <person name="Nellist C.F."/>
            <person name="Harrison R.J."/>
            <person name="Brurberg M.B."/>
        </authorList>
    </citation>
    <scope>NUCLEOTIDE SEQUENCE [LARGE SCALE GENOMIC DNA]</scope>
    <source>
        <strain evidence="6 7">10300</strain>
    </source>
</reference>
<evidence type="ECO:0000313" key="5">
    <source>
        <dbReference type="EMBL" id="KAG3216228.1"/>
    </source>
</evidence>
<dbReference type="EMBL" id="MJFZ01000065">
    <property type="protein sequence ID" value="RAW39493.1"/>
    <property type="molecule type" value="Genomic_DNA"/>
</dbReference>
<dbReference type="VEuPathDB" id="FungiDB:PC110_g4292"/>
<evidence type="ECO:0000313" key="3">
    <source>
        <dbReference type="EMBL" id="KAG2924643.1"/>
    </source>
</evidence>
<name>A0A329SRB0_9STRA</name>
<accession>A0A329SRB0</accession>
<evidence type="ECO:0000313" key="1">
    <source>
        <dbReference type="EMBL" id="KAG2854379.1"/>
    </source>
</evidence>
<organism evidence="6 7">
    <name type="scientific">Phytophthora cactorum</name>
    <dbReference type="NCBI Taxonomy" id="29920"/>
    <lineage>
        <taxon>Eukaryota</taxon>
        <taxon>Sar</taxon>
        <taxon>Stramenopiles</taxon>
        <taxon>Oomycota</taxon>
        <taxon>Peronosporomycetes</taxon>
        <taxon>Peronosporales</taxon>
        <taxon>Peronosporaceae</taxon>
        <taxon>Phytophthora</taxon>
    </lineage>
</organism>